<organism evidence="4 5">
    <name type="scientific">Octopus vulgaris</name>
    <name type="common">Common octopus</name>
    <dbReference type="NCBI Taxonomy" id="6645"/>
    <lineage>
        <taxon>Eukaryota</taxon>
        <taxon>Metazoa</taxon>
        <taxon>Spiralia</taxon>
        <taxon>Lophotrochozoa</taxon>
        <taxon>Mollusca</taxon>
        <taxon>Cephalopoda</taxon>
        <taxon>Coleoidea</taxon>
        <taxon>Octopodiformes</taxon>
        <taxon>Octopoda</taxon>
        <taxon>Incirrata</taxon>
        <taxon>Octopodidae</taxon>
        <taxon>Octopus</taxon>
    </lineage>
</organism>
<dbReference type="Proteomes" id="UP001162480">
    <property type="component" value="Chromosome 3"/>
</dbReference>
<dbReference type="Pfam" id="PF24781">
    <property type="entry name" value="FANCA_helical"/>
    <property type="match status" value="1"/>
</dbReference>
<evidence type="ECO:0008006" key="6">
    <source>
        <dbReference type="Google" id="ProtNLM"/>
    </source>
</evidence>
<keyword evidence="5" id="KW-1185">Reference proteome</keyword>
<name>A0AA36EZW6_OCTVU</name>
<dbReference type="Pfam" id="PF24783">
    <property type="entry name" value="FANCA_arcN"/>
    <property type="match status" value="1"/>
</dbReference>
<evidence type="ECO:0000259" key="1">
    <source>
        <dbReference type="Pfam" id="PF15865"/>
    </source>
</evidence>
<dbReference type="EMBL" id="OX597816">
    <property type="protein sequence ID" value="CAI9719317.1"/>
    <property type="molecule type" value="Genomic_DNA"/>
</dbReference>
<dbReference type="GO" id="GO:0043240">
    <property type="term" value="C:Fanconi anaemia nuclear complex"/>
    <property type="evidence" value="ECO:0007669"/>
    <property type="project" value="InterPro"/>
</dbReference>
<feature type="domain" description="Fanconi anaemia group A protein N-terminal" evidence="1">
    <location>
        <begin position="130"/>
        <end position="444"/>
    </location>
</feature>
<dbReference type="InterPro" id="IPR055387">
    <property type="entry name" value="FANCA_arcN"/>
</dbReference>
<feature type="domain" description="Fanconi anaemia group A protein helical" evidence="2">
    <location>
        <begin position="469"/>
        <end position="547"/>
    </location>
</feature>
<proteinExistence type="predicted"/>
<evidence type="ECO:0000259" key="2">
    <source>
        <dbReference type="Pfam" id="PF24781"/>
    </source>
</evidence>
<evidence type="ECO:0000313" key="4">
    <source>
        <dbReference type="EMBL" id="CAI9719317.1"/>
    </source>
</evidence>
<dbReference type="Pfam" id="PF15865">
    <property type="entry name" value="Fanconi_A_N"/>
    <property type="match status" value="1"/>
</dbReference>
<reference evidence="4" key="1">
    <citation type="submission" date="2023-08" db="EMBL/GenBank/DDBJ databases">
        <authorList>
            <person name="Alioto T."/>
            <person name="Alioto T."/>
            <person name="Gomez Garrido J."/>
        </authorList>
    </citation>
    <scope>NUCLEOTIDE SEQUENCE</scope>
</reference>
<gene>
    <name evidence="4" type="ORF">OCTVUL_1B004970</name>
</gene>
<dbReference type="PANTHER" id="PTHR12047:SF2">
    <property type="entry name" value="FANCONI ANEMIA GROUP A PROTEIN"/>
    <property type="match status" value="1"/>
</dbReference>
<dbReference type="AlphaFoldDB" id="A0AA36EZW6"/>
<protein>
    <recommendedName>
        <fullName evidence="6">Fanconi anemia group A protein</fullName>
    </recommendedName>
</protein>
<evidence type="ECO:0000313" key="5">
    <source>
        <dbReference type="Proteomes" id="UP001162480"/>
    </source>
</evidence>
<dbReference type="PANTHER" id="PTHR12047">
    <property type="entry name" value="FANCONI ANEMIA GROUP A PROTEIN"/>
    <property type="match status" value="1"/>
</dbReference>
<dbReference type="GO" id="GO:0036297">
    <property type="term" value="P:interstrand cross-link repair"/>
    <property type="evidence" value="ECO:0007669"/>
    <property type="project" value="InterPro"/>
</dbReference>
<dbReference type="InterPro" id="IPR031729">
    <property type="entry name" value="Fanconi_A_N"/>
</dbReference>
<sequence>MASSCETLQNSTCKMISYHQNVNFPFAQVTQINVSGDSKTTLPVDACMEWLHNEVARSGQPFNLVAANYCGSVIMQLSKEETSSDYEDILQDKAHVSLQVIIDVILSLKEQQFEMDFFHKYISATNSDLCLEIIWKLHCTNILTFGTYLHLKVDKSYQCQLIADRILKLCISNISGILINQSFPVTSTCQQTSILQQDSLNIFTLITQGFATRDTDSPIPLLPIELASKYHQIHLDSLQKMAVHQLNVLFRFKPDYTVSDAVKHQEQWTYSKLTPFRRAFFKQFFAVLDANAVLNVIQSLLEADDFNWCTLLSFTSTFLICFQTAPRLLKSFVNAMLKQGLENLEIESSISALLFARQACFEGPHVFPSYPDWVELTFGCSNKSIANTQKSFTFLIKLLSDLVPFESAIHLKAHLMKTPFVPAQCSEVYFEYTTLVKTRLIDLKQSIFKSSVSSDYHSTAEKNQTSEDTENDVTAAVDSFATLDKIPANILQTIIFRRPYFVGEFLPALLKPRKLPKIADSRMKFIKALKDSKKLPASHYQNYIAACQQLMMTSVNVSETISLISETLKNLLDEPQSELLLTENKWLMTLDVVKPSLENKHVQVANTILNSTSKTLLLSNYAVDYDSSWLCQLFDVLAANLPLLPAIFQCLWRWTVLQWNLMSAEQILGLGAILCHLTLCHDRLPQVQILNCPVLGETIGKFTDLLWTVLPCSTSQQAKFLLQISTVFLKTFFYATSDVNKMSLIPTSLITKFTYLCERKYPYLRFNVCPSKIPNEEVVLYHCEAFTTIKNCHQIKLRQWVRQELAVDPGRDYLTNRQRNFYQTWFLHKYQAENKNGRKICSDIFNCLLEADTDCVQTDSSQCTMCKTSAAPPQLTLNNNKYEILTLLKRNIEQFLDIDQNNGNAGTSVLPWLLQELQESAPTNVAANFCKTKFQVFSKVNLLLNLPANLLFSDSRNTINEGFTLDRDVVYHIFQGIVMLRQTISDDLFQRLLTECPLLWTSLMVHGKNWKFYHLLIEQKNLQTIINCILKFQMSDEWETFRPLDAETPLVLLQAVAAALASLVLQRNITWTEPMLTIFGVKVFSIAFIYLLSTAAQHLLNFAYQNPLLLESLGNILVQFPFLLQSLHNDSLLTSDLITNVILDNSKTFISVVFFQIVMATSLEHTITSVFCDETNLSILLQMHLKLTDFFKQCHLLEATPSVKKHCSHGETFLTMQEVLKIGSFVKKIITMVPVDILQSTDSEIWQRIDPDIQQVYKETVMTMAGTYKLQICTNKSLKN</sequence>
<evidence type="ECO:0000259" key="3">
    <source>
        <dbReference type="Pfam" id="PF24783"/>
    </source>
</evidence>
<accession>A0AA36EZW6</accession>
<dbReference type="InterPro" id="IPR055386">
    <property type="entry name" value="FANCA_helical"/>
</dbReference>
<dbReference type="InterPro" id="IPR003516">
    <property type="entry name" value="FANCA"/>
</dbReference>
<feature type="domain" description="Fanconi anaemia group A protein arcN subdomain" evidence="3">
    <location>
        <begin position="554"/>
        <end position="764"/>
    </location>
</feature>